<dbReference type="Proteomes" id="UP000181981">
    <property type="component" value="Unassembled WGS sequence"/>
</dbReference>
<gene>
    <name evidence="3" type="ORF">SAMN05444285_14117</name>
</gene>
<accession>A0A1I0JE32</accession>
<dbReference type="InterPro" id="IPR010559">
    <property type="entry name" value="Sig_transdc_His_kin_internal"/>
</dbReference>
<sequence>MKTGILHIAKRNYILHVVFWLAWVIAFTFIQTLNEGIGSLHIWLMYYLLTLPVFVTHTYLIAYWLLPRTFFKGRYLLFAAGIFVLLIVFSVIELVVSNYLVFWLFDKSRMFAPGFLNLKNIVISGVGNHYIILVFLAIKAGSSWYRAEYQKEELLRSKLETELEIYRYQLQPRIVLELIEELEVQSLKKEETAPEMIINISNFLNRFLYEGKEELIPLELEVKLLEEFMTIHNHALGERLKSNFIVSGNLKSYVVPPLLLLPFINSAIKMAYECNETYESTVIIKAERKYLLFSFTFWCDNSFTIADNEDNKITYRRLNYNFPGKHRLVENIDDNFREFSIEIYP</sequence>
<reference evidence="3 4" key="1">
    <citation type="submission" date="2016-10" db="EMBL/GenBank/DDBJ databases">
        <authorList>
            <person name="de Groot N.N."/>
        </authorList>
    </citation>
    <scope>NUCLEOTIDE SEQUENCE [LARGE SCALE GENOMIC DNA]</scope>
    <source>
        <strain evidence="3 4">DSM 25947</strain>
    </source>
</reference>
<evidence type="ECO:0000313" key="3">
    <source>
        <dbReference type="EMBL" id="SEU08219.1"/>
    </source>
</evidence>
<dbReference type="GO" id="GO:0016020">
    <property type="term" value="C:membrane"/>
    <property type="evidence" value="ECO:0007669"/>
    <property type="project" value="InterPro"/>
</dbReference>
<organism evidence="3 4">
    <name type="scientific">Draconibacterium orientale</name>
    <dbReference type="NCBI Taxonomy" id="1168034"/>
    <lineage>
        <taxon>Bacteria</taxon>
        <taxon>Pseudomonadati</taxon>
        <taxon>Bacteroidota</taxon>
        <taxon>Bacteroidia</taxon>
        <taxon>Marinilabiliales</taxon>
        <taxon>Prolixibacteraceae</taxon>
        <taxon>Draconibacterium</taxon>
    </lineage>
</organism>
<evidence type="ECO:0000313" key="4">
    <source>
        <dbReference type="Proteomes" id="UP000181981"/>
    </source>
</evidence>
<dbReference type="PANTHER" id="PTHR34220">
    <property type="entry name" value="SENSOR HISTIDINE KINASE YPDA"/>
    <property type="match status" value="1"/>
</dbReference>
<dbReference type="Pfam" id="PF06580">
    <property type="entry name" value="His_kinase"/>
    <property type="match status" value="1"/>
</dbReference>
<dbReference type="AlphaFoldDB" id="A0A1I0JE32"/>
<feature type="transmembrane region" description="Helical" evidence="1">
    <location>
        <begin position="75"/>
        <end position="101"/>
    </location>
</feature>
<dbReference type="OrthoDB" id="1116858at2"/>
<dbReference type="RefSeq" id="WP_139178246.1">
    <property type="nucleotide sequence ID" value="NZ_FOHT01000041.1"/>
</dbReference>
<feature type="transmembrane region" description="Helical" evidence="1">
    <location>
        <begin position="42"/>
        <end position="66"/>
    </location>
</feature>
<keyword evidence="1" id="KW-0472">Membrane</keyword>
<evidence type="ECO:0000259" key="2">
    <source>
        <dbReference type="Pfam" id="PF06580"/>
    </source>
</evidence>
<dbReference type="PANTHER" id="PTHR34220:SF7">
    <property type="entry name" value="SENSOR HISTIDINE KINASE YPDA"/>
    <property type="match status" value="1"/>
</dbReference>
<feature type="transmembrane region" description="Helical" evidence="1">
    <location>
        <begin position="12"/>
        <end position="30"/>
    </location>
</feature>
<keyword evidence="1" id="KW-0812">Transmembrane</keyword>
<keyword evidence="3" id="KW-0418">Kinase</keyword>
<dbReference type="GO" id="GO:0000155">
    <property type="term" value="F:phosphorelay sensor kinase activity"/>
    <property type="evidence" value="ECO:0007669"/>
    <property type="project" value="InterPro"/>
</dbReference>
<evidence type="ECO:0000256" key="1">
    <source>
        <dbReference type="SAM" id="Phobius"/>
    </source>
</evidence>
<dbReference type="EMBL" id="FOHT01000041">
    <property type="protein sequence ID" value="SEU08219.1"/>
    <property type="molecule type" value="Genomic_DNA"/>
</dbReference>
<feature type="transmembrane region" description="Helical" evidence="1">
    <location>
        <begin position="121"/>
        <end position="138"/>
    </location>
</feature>
<proteinExistence type="predicted"/>
<name>A0A1I0JE32_9BACT</name>
<dbReference type="InterPro" id="IPR050640">
    <property type="entry name" value="Bact_2-comp_sensor_kinase"/>
</dbReference>
<keyword evidence="1" id="KW-1133">Transmembrane helix</keyword>
<keyword evidence="3" id="KW-0808">Transferase</keyword>
<protein>
    <submittedName>
        <fullName evidence="3">Histidine kinase</fullName>
    </submittedName>
</protein>
<feature type="domain" description="Signal transduction histidine kinase internal region" evidence="2">
    <location>
        <begin position="162"/>
        <end position="240"/>
    </location>
</feature>